<accession>A0AAW1Q6S1</accession>
<feature type="compositionally biased region" description="Basic and acidic residues" evidence="1">
    <location>
        <begin position="10"/>
        <end position="20"/>
    </location>
</feature>
<reference evidence="2 3" key="1">
    <citation type="journal article" date="2024" name="Nat. Commun.">
        <title>Phylogenomics reveals the evolutionary origins of lichenization in chlorophyte algae.</title>
        <authorList>
            <person name="Puginier C."/>
            <person name="Libourel C."/>
            <person name="Otte J."/>
            <person name="Skaloud P."/>
            <person name="Haon M."/>
            <person name="Grisel S."/>
            <person name="Petersen M."/>
            <person name="Berrin J.G."/>
            <person name="Delaux P.M."/>
            <person name="Dal Grande F."/>
            <person name="Keller J."/>
        </authorList>
    </citation>
    <scope>NUCLEOTIDE SEQUENCE [LARGE SCALE GENOMIC DNA]</scope>
    <source>
        <strain evidence="2 3">SAG 2043</strain>
    </source>
</reference>
<dbReference type="Proteomes" id="UP001489004">
    <property type="component" value="Unassembled WGS sequence"/>
</dbReference>
<name>A0AAW1Q6S1_9CHLO</name>
<evidence type="ECO:0000313" key="3">
    <source>
        <dbReference type="Proteomes" id="UP001489004"/>
    </source>
</evidence>
<dbReference type="AlphaFoldDB" id="A0AAW1Q6S1"/>
<sequence length="324" mass="36505">MRAPGFRPRGRFDRSERSVDARQQGIGQGHLERRAGDDRYADDGPQGPDRRTQRRPPGFPQLPSGPDQLAAEDDDDPDPERAAIAAAWRERQRRPRPGPQQGQFEAGPPRRRGPPPAGLEGAPRRTQHRGRRPVDALVPAPDEDEDEEWSNPMRTYGQGYSGSEIMARNHEAWRQETAEWFRNNEPITHSMKDSQRFLSMEYDPQLNLQLGPVGPPAQTSSVAEVLDQVKGDLLKQFDIPEEVWDAEVALGLEQLEVFDKDSPIMTGKAEEEALAKLVDGAVSRDHPLFAHIQQSVQVVQQNGQWSFDAKQKFVQRLVHEAQSI</sequence>
<keyword evidence="3" id="KW-1185">Reference proteome</keyword>
<proteinExistence type="predicted"/>
<comment type="caution">
    <text evidence="2">The sequence shown here is derived from an EMBL/GenBank/DDBJ whole genome shotgun (WGS) entry which is preliminary data.</text>
</comment>
<protein>
    <submittedName>
        <fullName evidence="2">Uncharacterized protein</fullName>
    </submittedName>
</protein>
<evidence type="ECO:0000256" key="1">
    <source>
        <dbReference type="SAM" id="MobiDB-lite"/>
    </source>
</evidence>
<evidence type="ECO:0000313" key="2">
    <source>
        <dbReference type="EMBL" id="KAK9818013.1"/>
    </source>
</evidence>
<organism evidence="2 3">
    <name type="scientific">[Myrmecia] bisecta</name>
    <dbReference type="NCBI Taxonomy" id="41462"/>
    <lineage>
        <taxon>Eukaryota</taxon>
        <taxon>Viridiplantae</taxon>
        <taxon>Chlorophyta</taxon>
        <taxon>core chlorophytes</taxon>
        <taxon>Trebouxiophyceae</taxon>
        <taxon>Trebouxiales</taxon>
        <taxon>Trebouxiaceae</taxon>
        <taxon>Myrmecia</taxon>
    </lineage>
</organism>
<dbReference type="EMBL" id="JALJOR010000004">
    <property type="protein sequence ID" value="KAK9818013.1"/>
    <property type="molecule type" value="Genomic_DNA"/>
</dbReference>
<feature type="compositionally biased region" description="Basic and acidic residues" evidence="1">
    <location>
        <begin position="30"/>
        <end position="42"/>
    </location>
</feature>
<gene>
    <name evidence="2" type="ORF">WJX72_005690</name>
</gene>
<feature type="region of interest" description="Disordered" evidence="1">
    <location>
        <begin position="1"/>
        <end position="154"/>
    </location>
</feature>